<dbReference type="Proteomes" id="UP000494165">
    <property type="component" value="Unassembled WGS sequence"/>
</dbReference>
<sequence length="428" mass="45471">MFKWFGGSPPPGSSEAPSGPHEVVTDDPLAIISLSLPRVRRLRHGKARRPKHIYAVSRVNPIFEDEEGVGSSSSGSCGDSGGGGGHPASPGQSGVGSSGYDSQAAGERTTSSSEFSDDAGSPGVGGGNGRRPPPGAASSSRRPEQVYLAALAALASIPEGQVPVPVWPSEPPSGAVVGRPAQHAVVESPPPPPPPWRQQLWERLTESSDDDSRRSCCDLQPPTAPMPPAQTSPPPPPARCASSTSSSGYSDLSIVVPPSAPYLQKPDLAMKQEMALVRGSVRNAMIYGTLNRIKCASGLGVYEKLLGFWRSQQLEARLLSSSSSSSNDKTDGSTSSKASWQSFPSPTPSKKSLHDFEKTAQYQAPSQRPDFTLDVPTAERVKRKIEAAKRRRCWCQLSMSILGLIFFIVSVMAVSMMYTRGERMFGSL</sequence>
<protein>
    <submittedName>
        <fullName evidence="3">Uncharacterized protein</fullName>
    </submittedName>
</protein>
<feature type="compositionally biased region" description="Pro residues" evidence="1">
    <location>
        <begin position="222"/>
        <end position="238"/>
    </location>
</feature>
<keyword evidence="2" id="KW-1133">Transmembrane helix</keyword>
<evidence type="ECO:0000256" key="1">
    <source>
        <dbReference type="SAM" id="MobiDB-lite"/>
    </source>
</evidence>
<proteinExistence type="predicted"/>
<evidence type="ECO:0000313" key="4">
    <source>
        <dbReference type="Proteomes" id="UP000494165"/>
    </source>
</evidence>
<evidence type="ECO:0000313" key="3">
    <source>
        <dbReference type="EMBL" id="CAB3360837.1"/>
    </source>
</evidence>
<evidence type="ECO:0000256" key="2">
    <source>
        <dbReference type="SAM" id="Phobius"/>
    </source>
</evidence>
<keyword evidence="2" id="KW-0812">Transmembrane</keyword>
<feature type="compositionally biased region" description="Polar residues" evidence="1">
    <location>
        <begin position="338"/>
        <end position="350"/>
    </location>
</feature>
<feature type="region of interest" description="Disordered" evidence="1">
    <location>
        <begin position="38"/>
        <end position="143"/>
    </location>
</feature>
<accession>A0A8S1BYF7</accession>
<feature type="region of interest" description="Disordered" evidence="1">
    <location>
        <begin position="161"/>
        <end position="245"/>
    </location>
</feature>
<dbReference type="AlphaFoldDB" id="A0A8S1BYF7"/>
<feature type="region of interest" description="Disordered" evidence="1">
    <location>
        <begin position="1"/>
        <end position="24"/>
    </location>
</feature>
<gene>
    <name evidence="3" type="ORF">CLODIP_2_CD03326</name>
</gene>
<organism evidence="3 4">
    <name type="scientific">Cloeon dipterum</name>
    <dbReference type="NCBI Taxonomy" id="197152"/>
    <lineage>
        <taxon>Eukaryota</taxon>
        <taxon>Metazoa</taxon>
        <taxon>Ecdysozoa</taxon>
        <taxon>Arthropoda</taxon>
        <taxon>Hexapoda</taxon>
        <taxon>Insecta</taxon>
        <taxon>Pterygota</taxon>
        <taxon>Palaeoptera</taxon>
        <taxon>Ephemeroptera</taxon>
        <taxon>Pisciforma</taxon>
        <taxon>Baetidae</taxon>
        <taxon>Cloeon</taxon>
    </lineage>
</organism>
<reference evidence="3 4" key="1">
    <citation type="submission" date="2020-04" db="EMBL/GenBank/DDBJ databases">
        <authorList>
            <person name="Alioto T."/>
            <person name="Alioto T."/>
            <person name="Gomez Garrido J."/>
        </authorList>
    </citation>
    <scope>NUCLEOTIDE SEQUENCE [LARGE SCALE GENOMIC DNA]</scope>
</reference>
<keyword evidence="2" id="KW-0472">Membrane</keyword>
<name>A0A8S1BYF7_9INSE</name>
<feature type="region of interest" description="Disordered" evidence="1">
    <location>
        <begin position="319"/>
        <end position="354"/>
    </location>
</feature>
<comment type="caution">
    <text evidence="3">The sequence shown here is derived from an EMBL/GenBank/DDBJ whole genome shotgun (WGS) entry which is preliminary data.</text>
</comment>
<dbReference type="EMBL" id="CADEPI010000004">
    <property type="protein sequence ID" value="CAB3360837.1"/>
    <property type="molecule type" value="Genomic_DNA"/>
</dbReference>
<feature type="compositionally biased region" description="Basic residues" evidence="1">
    <location>
        <begin position="38"/>
        <end position="52"/>
    </location>
</feature>
<feature type="transmembrane region" description="Helical" evidence="2">
    <location>
        <begin position="397"/>
        <end position="418"/>
    </location>
</feature>
<feature type="compositionally biased region" description="Low complexity" evidence="1">
    <location>
        <begin position="320"/>
        <end position="337"/>
    </location>
</feature>
<feature type="compositionally biased region" description="Basic and acidic residues" evidence="1">
    <location>
        <begin position="203"/>
        <end position="216"/>
    </location>
</feature>
<keyword evidence="4" id="KW-1185">Reference proteome</keyword>
<dbReference type="OrthoDB" id="8196393at2759"/>